<dbReference type="NCBIfam" id="TIGR01730">
    <property type="entry name" value="RND_mfp"/>
    <property type="match status" value="1"/>
</dbReference>
<evidence type="ECO:0000259" key="8">
    <source>
        <dbReference type="Pfam" id="PF25963"/>
    </source>
</evidence>
<name>A0ABR6VCJ5_9PSED</name>
<gene>
    <name evidence="9" type="ORF">HU747_21265</name>
</gene>
<protein>
    <submittedName>
        <fullName evidence="9">HlyD family secretion protein</fullName>
    </submittedName>
</protein>
<keyword evidence="3" id="KW-1133">Transmembrane helix</keyword>
<dbReference type="InterPro" id="IPR006143">
    <property type="entry name" value="RND_pump_MFP"/>
</dbReference>
<accession>A0ABR6VCJ5</accession>
<keyword evidence="2" id="KW-0812">Transmembrane</keyword>
<evidence type="ECO:0000256" key="2">
    <source>
        <dbReference type="ARBA" id="ARBA00022692"/>
    </source>
</evidence>
<feature type="coiled-coil region" evidence="6">
    <location>
        <begin position="120"/>
        <end position="154"/>
    </location>
</feature>
<evidence type="ECO:0000256" key="6">
    <source>
        <dbReference type="SAM" id="Coils"/>
    </source>
</evidence>
<dbReference type="InterPro" id="IPR050393">
    <property type="entry name" value="MFP_Efflux_Pump"/>
</dbReference>
<sequence length="288" mass="31938">MRTVVRTLVTLCVVALAVLAGFKLWQYYMLTPWTRDARVRADVVVIAPDVSGWVRGLNVHDNQQVKAGDLLMSIDRERFEAAVEQASAVAETRRQQVRLREREAARRTALGPDAISAELRENAQINAAIARGELREAEAQLQVAKINLARSEVRAPRSGHITNLRLAEGNYVNTGQAVMALVDDSTFYIQAYFEETKLPSIREGDTVKVWLMGAGEAMQGHVQSIGRGITDSNSNPDSQLLPEVEPTFNWVRLAQRIPVRIRLDEIPEGVHLSAGMTASVQVHDDPQP</sequence>
<feature type="domain" description="p-hydroxybenzoic acid efflux pump subunit AaeA-like beta-barrel" evidence="8">
    <location>
        <begin position="186"/>
        <end position="283"/>
    </location>
</feature>
<dbReference type="PANTHER" id="PTHR30367:SF12">
    <property type="entry name" value="P-HYDROXYBENZOIC ACID EFFLUX PUMP SUBUNIT AAEA"/>
    <property type="match status" value="1"/>
</dbReference>
<dbReference type="Proteomes" id="UP000628086">
    <property type="component" value="Unassembled WGS sequence"/>
</dbReference>
<proteinExistence type="inferred from homology"/>
<dbReference type="EMBL" id="JABWRS010000020">
    <property type="protein sequence ID" value="MBC3478119.1"/>
    <property type="molecule type" value="Genomic_DNA"/>
</dbReference>
<dbReference type="InterPro" id="IPR058625">
    <property type="entry name" value="MdtA-like_BSH"/>
</dbReference>
<evidence type="ECO:0000256" key="1">
    <source>
        <dbReference type="ARBA" id="ARBA00009477"/>
    </source>
</evidence>
<evidence type="ECO:0000313" key="9">
    <source>
        <dbReference type="EMBL" id="MBC3478119.1"/>
    </source>
</evidence>
<dbReference type="SUPFAM" id="SSF111369">
    <property type="entry name" value="HlyD-like secretion proteins"/>
    <property type="match status" value="1"/>
</dbReference>
<feature type="domain" description="Multidrug resistance protein MdtA-like barrel-sandwich hybrid" evidence="7">
    <location>
        <begin position="43"/>
        <end position="182"/>
    </location>
</feature>
<evidence type="ECO:0000259" key="7">
    <source>
        <dbReference type="Pfam" id="PF25917"/>
    </source>
</evidence>
<reference evidence="9 10" key="1">
    <citation type="journal article" date="2020" name="Microorganisms">
        <title>Reliable Identification of Environmental Pseudomonas Isolates Using the rpoD Gene.</title>
        <authorList>
            <consortium name="The Broad Institute Genome Sequencing Platform"/>
            <person name="Girard L."/>
            <person name="Lood C."/>
            <person name="Rokni-Zadeh H."/>
            <person name="van Noort V."/>
            <person name="Lavigne R."/>
            <person name="De Mot R."/>
        </authorList>
    </citation>
    <scope>NUCLEOTIDE SEQUENCE [LARGE SCALE GENOMIC DNA]</scope>
    <source>
        <strain evidence="9 10">RW7P2</strain>
    </source>
</reference>
<keyword evidence="4 6" id="KW-0175">Coiled coil</keyword>
<organism evidence="9 10">
    <name type="scientific">Pseudomonas taiwanensis</name>
    <dbReference type="NCBI Taxonomy" id="470150"/>
    <lineage>
        <taxon>Bacteria</taxon>
        <taxon>Pseudomonadati</taxon>
        <taxon>Pseudomonadota</taxon>
        <taxon>Gammaproteobacteria</taxon>
        <taxon>Pseudomonadales</taxon>
        <taxon>Pseudomonadaceae</taxon>
        <taxon>Pseudomonas</taxon>
    </lineage>
</organism>
<dbReference type="Pfam" id="PF25963">
    <property type="entry name" value="Beta-barrel_AAEA"/>
    <property type="match status" value="1"/>
</dbReference>
<dbReference type="RefSeq" id="WP_023379094.1">
    <property type="nucleotide sequence ID" value="NZ_JABWRR010000025.1"/>
</dbReference>
<evidence type="ECO:0000256" key="5">
    <source>
        <dbReference type="ARBA" id="ARBA00023136"/>
    </source>
</evidence>
<dbReference type="PANTHER" id="PTHR30367">
    <property type="entry name" value="P-HYDROXYBENZOIC ACID EFFLUX PUMP SUBUNIT AAEA-RELATED"/>
    <property type="match status" value="1"/>
</dbReference>
<evidence type="ECO:0000256" key="4">
    <source>
        <dbReference type="ARBA" id="ARBA00023054"/>
    </source>
</evidence>
<dbReference type="Gene3D" id="2.40.50.100">
    <property type="match status" value="1"/>
</dbReference>
<evidence type="ECO:0000256" key="3">
    <source>
        <dbReference type="ARBA" id="ARBA00022989"/>
    </source>
</evidence>
<comment type="similarity">
    <text evidence="1">Belongs to the membrane fusion protein (MFP) (TC 8.A.1) family.</text>
</comment>
<dbReference type="Gene3D" id="2.40.30.170">
    <property type="match status" value="1"/>
</dbReference>
<dbReference type="Pfam" id="PF25917">
    <property type="entry name" value="BSH_RND"/>
    <property type="match status" value="1"/>
</dbReference>
<comment type="caution">
    <text evidence="9">The sequence shown here is derived from an EMBL/GenBank/DDBJ whole genome shotgun (WGS) entry which is preliminary data.</text>
</comment>
<keyword evidence="10" id="KW-1185">Reference proteome</keyword>
<evidence type="ECO:0000313" key="10">
    <source>
        <dbReference type="Proteomes" id="UP000628086"/>
    </source>
</evidence>
<dbReference type="InterPro" id="IPR058634">
    <property type="entry name" value="AaeA-lik-b-barrel"/>
</dbReference>
<keyword evidence="5" id="KW-0472">Membrane</keyword>